<dbReference type="Pfam" id="PF03652">
    <property type="entry name" value="RuvX"/>
    <property type="match status" value="1"/>
</dbReference>
<keyword evidence="8" id="KW-1185">Reference proteome</keyword>
<dbReference type="InterPro" id="IPR012337">
    <property type="entry name" value="RNaseH-like_sf"/>
</dbReference>
<dbReference type="CDD" id="cd16964">
    <property type="entry name" value="YqgF"/>
    <property type="match status" value="1"/>
</dbReference>
<keyword evidence="2 5" id="KW-0690">Ribosome biogenesis</keyword>
<accession>A0A069D3H7</accession>
<keyword evidence="1 5" id="KW-0963">Cytoplasm</keyword>
<organism evidence="7 8">
    <name type="scientific">Bacteroides graminisolvens DSM 19988 = JCM 15093</name>
    <dbReference type="NCBI Taxonomy" id="1121097"/>
    <lineage>
        <taxon>Bacteria</taxon>
        <taxon>Pseudomonadati</taxon>
        <taxon>Bacteroidota</taxon>
        <taxon>Bacteroidia</taxon>
        <taxon>Bacteroidales</taxon>
        <taxon>Bacteroidaceae</taxon>
        <taxon>Bacteroides</taxon>
    </lineage>
</organism>
<dbReference type="EC" id="3.1.-.-" evidence="5"/>
<dbReference type="PANTHER" id="PTHR33317">
    <property type="entry name" value="POLYNUCLEOTIDYL TRANSFERASE, RIBONUCLEASE H-LIKE SUPERFAMILY PROTEIN"/>
    <property type="match status" value="1"/>
</dbReference>
<sequence>MKINCNFAPLMGRILAIDYGRKRCGVAVTDTLQIIAGGLATVATHELLKFITDYSNKEDVDQIIIGLPKQMNNEASESMKYIKPFVASLKKTLPDMNVEYVDERFTSVLAHRTMMEAGLKKKDRQNKALVDEISATIILQTYLEAKRYSIKK</sequence>
<evidence type="ECO:0000313" key="7">
    <source>
        <dbReference type="EMBL" id="GAK36885.1"/>
    </source>
</evidence>
<evidence type="ECO:0000259" key="6">
    <source>
        <dbReference type="SMART" id="SM00732"/>
    </source>
</evidence>
<comment type="caution">
    <text evidence="7">The sequence shown here is derived from an EMBL/GenBank/DDBJ whole genome shotgun (WGS) entry which is preliminary data.</text>
</comment>
<dbReference type="HAMAP" id="MF_00651">
    <property type="entry name" value="Nuclease_YqgF"/>
    <property type="match status" value="1"/>
</dbReference>
<protein>
    <recommendedName>
        <fullName evidence="5">Putative pre-16S rRNA nuclease</fullName>
        <ecNumber evidence="5">3.1.-.-</ecNumber>
    </recommendedName>
</protein>
<dbReference type="Proteomes" id="UP000027601">
    <property type="component" value="Unassembled WGS sequence"/>
</dbReference>
<dbReference type="NCBIfam" id="TIGR00250">
    <property type="entry name" value="RNAse_H_YqgF"/>
    <property type="match status" value="1"/>
</dbReference>
<dbReference type="Gene3D" id="3.30.420.140">
    <property type="entry name" value="YqgF/RNase H-like domain"/>
    <property type="match status" value="1"/>
</dbReference>
<gene>
    <name evidence="7" type="ORF">JCM15093_2087</name>
</gene>
<dbReference type="GO" id="GO:0000967">
    <property type="term" value="P:rRNA 5'-end processing"/>
    <property type="evidence" value="ECO:0007669"/>
    <property type="project" value="UniProtKB-UniRule"/>
</dbReference>
<evidence type="ECO:0000256" key="3">
    <source>
        <dbReference type="ARBA" id="ARBA00022722"/>
    </source>
</evidence>
<comment type="similarity">
    <text evidence="5">Belongs to the YqgF HJR family.</text>
</comment>
<name>A0A069D3H7_9BACE</name>
<evidence type="ECO:0000256" key="2">
    <source>
        <dbReference type="ARBA" id="ARBA00022517"/>
    </source>
</evidence>
<dbReference type="SMART" id="SM00732">
    <property type="entry name" value="YqgFc"/>
    <property type="match status" value="1"/>
</dbReference>
<proteinExistence type="inferred from homology"/>
<dbReference type="GO" id="GO:0016788">
    <property type="term" value="F:hydrolase activity, acting on ester bonds"/>
    <property type="evidence" value="ECO:0007669"/>
    <property type="project" value="UniProtKB-UniRule"/>
</dbReference>
<dbReference type="GO" id="GO:0005829">
    <property type="term" value="C:cytosol"/>
    <property type="evidence" value="ECO:0007669"/>
    <property type="project" value="TreeGrafter"/>
</dbReference>
<dbReference type="GO" id="GO:0004518">
    <property type="term" value="F:nuclease activity"/>
    <property type="evidence" value="ECO:0007669"/>
    <property type="project" value="UniProtKB-KW"/>
</dbReference>
<evidence type="ECO:0000256" key="4">
    <source>
        <dbReference type="ARBA" id="ARBA00022801"/>
    </source>
</evidence>
<dbReference type="InterPro" id="IPR006641">
    <property type="entry name" value="YqgF/RNaseH-like_dom"/>
</dbReference>
<comment type="subcellular location">
    <subcellularLocation>
        <location evidence="5">Cytoplasm</location>
    </subcellularLocation>
</comment>
<dbReference type="SUPFAM" id="SSF53098">
    <property type="entry name" value="Ribonuclease H-like"/>
    <property type="match status" value="1"/>
</dbReference>
<reference evidence="7 8" key="1">
    <citation type="journal article" date="2015" name="Microbes Environ.">
        <title>Distribution and evolution of nitrogen fixation genes in the phylum bacteroidetes.</title>
        <authorList>
            <person name="Inoue J."/>
            <person name="Oshima K."/>
            <person name="Suda W."/>
            <person name="Sakamoto M."/>
            <person name="Iino T."/>
            <person name="Noda S."/>
            <person name="Hongoh Y."/>
            <person name="Hattori M."/>
            <person name="Ohkuma M."/>
        </authorList>
    </citation>
    <scope>NUCLEOTIDE SEQUENCE [LARGE SCALE GENOMIC DNA]</scope>
    <source>
        <strain evidence="7 8">JCM 15093</strain>
    </source>
</reference>
<evidence type="ECO:0000256" key="1">
    <source>
        <dbReference type="ARBA" id="ARBA00022490"/>
    </source>
</evidence>
<dbReference type="AlphaFoldDB" id="A0A069D3H7"/>
<dbReference type="PANTHER" id="PTHR33317:SF4">
    <property type="entry name" value="POLYNUCLEOTIDYL TRANSFERASE, RIBONUCLEASE H-LIKE SUPERFAMILY PROTEIN"/>
    <property type="match status" value="1"/>
</dbReference>
<dbReference type="eggNOG" id="COG0816">
    <property type="taxonomic scope" value="Bacteria"/>
</dbReference>
<evidence type="ECO:0000313" key="8">
    <source>
        <dbReference type="Proteomes" id="UP000027601"/>
    </source>
</evidence>
<feature type="domain" description="YqgF/RNase H-like" evidence="6">
    <location>
        <begin position="12"/>
        <end position="110"/>
    </location>
</feature>
<dbReference type="InterPro" id="IPR005227">
    <property type="entry name" value="YqgF"/>
</dbReference>
<keyword evidence="3 5" id="KW-0540">Nuclease</keyword>
<comment type="function">
    <text evidence="5">Could be a nuclease involved in processing of the 5'-end of pre-16S rRNA.</text>
</comment>
<dbReference type="InterPro" id="IPR037027">
    <property type="entry name" value="YqgF/RNaseH-like_dom_sf"/>
</dbReference>
<dbReference type="EMBL" id="BAJS01000011">
    <property type="protein sequence ID" value="GAK36885.1"/>
    <property type="molecule type" value="Genomic_DNA"/>
</dbReference>
<dbReference type="STRING" id="1121097.GCA_000428125_02179"/>
<keyword evidence="4 5" id="KW-0378">Hydrolase</keyword>
<evidence type="ECO:0000256" key="5">
    <source>
        <dbReference type="HAMAP-Rule" id="MF_00651"/>
    </source>
</evidence>